<dbReference type="SUPFAM" id="SSF56672">
    <property type="entry name" value="DNA/RNA polymerases"/>
    <property type="match status" value="1"/>
</dbReference>
<accession>A0A4Y7QLK6</accession>
<feature type="domain" description="Reverse transcriptase" evidence="2">
    <location>
        <begin position="212"/>
        <end position="418"/>
    </location>
</feature>
<dbReference type="OrthoDB" id="3254233at2759"/>
<dbReference type="PANTHER" id="PTHR33050">
    <property type="entry name" value="REVERSE TRANSCRIPTASE DOMAIN-CONTAINING PROTEIN"/>
    <property type="match status" value="1"/>
</dbReference>
<dbReference type="InterPro" id="IPR052055">
    <property type="entry name" value="Hepadnavirus_pol/RT"/>
</dbReference>
<sequence length="691" mass="78069">MKDQDNTAEGEWLQGSRRLFARIGTGGAVLAVTTATVAPDASPSSTESLNVPKPSPAAASKKRARPEDVSQASEAANKRAHVPKWTRGFVWSETEPDTNPSAEATLTAAPFASIPPNELKNLPALRTIAKNPRLFKIVTPFNVDRFEESLADHPNRLLVESACRGLREGFWPFAETEGLTDDITEVENHPLDAEKEEFLKTQRDVEISLDRFSPAFDELQPGMHTTALGAVPKPHTDKLRLITDQSKGSAALNSFITREAAAVRYDNLRDLGLSLRAFRRREGKTKLCLWKSDISQAFRRIPMHPLWQIKQIVKIDGRYHVDRCMVFGNRASPRIWCLIAALIAWIAINKRGIRILHHYMDDFWSFERFGALTRYAPYNELRPSTQTIFLSLLDELGVPHEREKQHYGDKLTIIGFSVDANAMTFSMDDDSRNALVEAIHVFVDEPTRQHQLRIWQRLLGWANWGLNVIPLAKPALHSSYAKIAGQNPNARPYINASVKYDLLWFADLLKNSDGIYLVSAEIWDEEDAQMQIFCDASLSGIGFWSPTTSEAFYMRFPPDSTAFSDIYWNESFAVCCAFQYIAQKFPASTILRPLRAAIHTDSMNSVELFSTLRPLPKFVVLLLRTIETILHAHISHRVYHIAGEQNGIADMLSRGLLEEVRRQRPNLKILSLNVDNEIIVDLQRSRKGAFP</sequence>
<feature type="region of interest" description="Disordered" evidence="1">
    <location>
        <begin position="36"/>
        <end position="80"/>
    </location>
</feature>
<name>A0A4Y7QLK6_9AGAM</name>
<keyword evidence="4" id="KW-1185">Reference proteome</keyword>
<evidence type="ECO:0000313" key="3">
    <source>
        <dbReference type="EMBL" id="TDL28544.1"/>
    </source>
</evidence>
<evidence type="ECO:0000256" key="1">
    <source>
        <dbReference type="SAM" id="MobiDB-lite"/>
    </source>
</evidence>
<dbReference type="PANTHER" id="PTHR33050:SF7">
    <property type="entry name" value="RIBONUCLEASE H"/>
    <property type="match status" value="1"/>
</dbReference>
<dbReference type="InterPro" id="IPR043502">
    <property type="entry name" value="DNA/RNA_pol_sf"/>
</dbReference>
<gene>
    <name evidence="3" type="ORF">BD410DRAFT_712050</name>
</gene>
<dbReference type="STRING" id="50990.A0A4Y7QLK6"/>
<dbReference type="PROSITE" id="PS50878">
    <property type="entry name" value="RT_POL"/>
    <property type="match status" value="1"/>
</dbReference>
<protein>
    <recommendedName>
        <fullName evidence="2">Reverse transcriptase domain-containing protein</fullName>
    </recommendedName>
</protein>
<evidence type="ECO:0000313" key="4">
    <source>
        <dbReference type="Proteomes" id="UP000294933"/>
    </source>
</evidence>
<dbReference type="Proteomes" id="UP000294933">
    <property type="component" value="Unassembled WGS sequence"/>
</dbReference>
<organism evidence="3 4">
    <name type="scientific">Rickenella mellea</name>
    <dbReference type="NCBI Taxonomy" id="50990"/>
    <lineage>
        <taxon>Eukaryota</taxon>
        <taxon>Fungi</taxon>
        <taxon>Dikarya</taxon>
        <taxon>Basidiomycota</taxon>
        <taxon>Agaricomycotina</taxon>
        <taxon>Agaricomycetes</taxon>
        <taxon>Hymenochaetales</taxon>
        <taxon>Rickenellaceae</taxon>
        <taxon>Rickenella</taxon>
    </lineage>
</organism>
<evidence type="ECO:0000259" key="2">
    <source>
        <dbReference type="PROSITE" id="PS50878"/>
    </source>
</evidence>
<reference evidence="3 4" key="1">
    <citation type="submission" date="2018-06" db="EMBL/GenBank/DDBJ databases">
        <title>A transcriptomic atlas of mushroom development highlights an independent origin of complex multicellularity.</title>
        <authorList>
            <consortium name="DOE Joint Genome Institute"/>
            <person name="Krizsan K."/>
            <person name="Almasi E."/>
            <person name="Merenyi Z."/>
            <person name="Sahu N."/>
            <person name="Viragh M."/>
            <person name="Koszo T."/>
            <person name="Mondo S."/>
            <person name="Kiss B."/>
            <person name="Balint B."/>
            <person name="Kues U."/>
            <person name="Barry K."/>
            <person name="Hegedus J.C."/>
            <person name="Henrissat B."/>
            <person name="Johnson J."/>
            <person name="Lipzen A."/>
            <person name="Ohm R."/>
            <person name="Nagy I."/>
            <person name="Pangilinan J."/>
            <person name="Yan J."/>
            <person name="Xiong Y."/>
            <person name="Grigoriev I.V."/>
            <person name="Hibbett D.S."/>
            <person name="Nagy L.G."/>
        </authorList>
    </citation>
    <scope>NUCLEOTIDE SEQUENCE [LARGE SCALE GENOMIC DNA]</scope>
    <source>
        <strain evidence="3 4">SZMC22713</strain>
    </source>
</reference>
<dbReference type="EMBL" id="ML170157">
    <property type="protein sequence ID" value="TDL28544.1"/>
    <property type="molecule type" value="Genomic_DNA"/>
</dbReference>
<dbReference type="VEuPathDB" id="FungiDB:BD410DRAFT_712050"/>
<dbReference type="AlphaFoldDB" id="A0A4Y7QLK6"/>
<dbReference type="InterPro" id="IPR000477">
    <property type="entry name" value="RT_dom"/>
</dbReference>
<proteinExistence type="predicted"/>